<sequence length="54" mass="6097">MVYALDLLVEVADPYDLTAASETLYHFLQESGKPKVLIMRRKCALIQGREGVFP</sequence>
<reference evidence="1" key="1">
    <citation type="journal article" date="2014" name="Front. Microbiol.">
        <title>High frequency of phylogenetically diverse reductive dehalogenase-homologous genes in deep subseafloor sedimentary metagenomes.</title>
        <authorList>
            <person name="Kawai M."/>
            <person name="Futagami T."/>
            <person name="Toyoda A."/>
            <person name="Takaki Y."/>
            <person name="Nishi S."/>
            <person name="Hori S."/>
            <person name="Arai W."/>
            <person name="Tsubouchi T."/>
            <person name="Morono Y."/>
            <person name="Uchiyama I."/>
            <person name="Ito T."/>
            <person name="Fujiyama A."/>
            <person name="Inagaki F."/>
            <person name="Takami H."/>
        </authorList>
    </citation>
    <scope>NUCLEOTIDE SEQUENCE</scope>
    <source>
        <strain evidence="1">Expedition CK06-06</strain>
    </source>
</reference>
<dbReference type="EMBL" id="BARW01036738">
    <property type="protein sequence ID" value="GAJ20193.1"/>
    <property type="molecule type" value="Genomic_DNA"/>
</dbReference>
<proteinExistence type="predicted"/>
<comment type="caution">
    <text evidence="1">The sequence shown here is derived from an EMBL/GenBank/DDBJ whole genome shotgun (WGS) entry which is preliminary data.</text>
</comment>
<accession>X1URQ7</accession>
<dbReference type="AlphaFoldDB" id="X1URQ7"/>
<evidence type="ECO:0000313" key="1">
    <source>
        <dbReference type="EMBL" id="GAJ20193.1"/>
    </source>
</evidence>
<gene>
    <name evidence="1" type="ORF">S12H4_56938</name>
</gene>
<name>X1URQ7_9ZZZZ</name>
<protein>
    <submittedName>
        <fullName evidence="1">Uncharacterized protein</fullName>
    </submittedName>
</protein>
<organism evidence="1">
    <name type="scientific">marine sediment metagenome</name>
    <dbReference type="NCBI Taxonomy" id="412755"/>
    <lineage>
        <taxon>unclassified sequences</taxon>
        <taxon>metagenomes</taxon>
        <taxon>ecological metagenomes</taxon>
    </lineage>
</organism>